<evidence type="ECO:0000313" key="3">
    <source>
        <dbReference type="EMBL" id="AFI89006.1"/>
    </source>
</evidence>
<name>A0A0H3HYT6_PECPM</name>
<accession>A0A0H3HYT6</accession>
<evidence type="ECO:0000256" key="1">
    <source>
        <dbReference type="SAM" id="Phobius"/>
    </source>
</evidence>
<feature type="transmembrane region" description="Helical" evidence="1">
    <location>
        <begin position="78"/>
        <end position="99"/>
    </location>
</feature>
<dbReference type="PATRIC" id="fig|1166016.3.peg.900"/>
<dbReference type="Proteomes" id="UP000008044">
    <property type="component" value="Chromosome"/>
</dbReference>
<reference evidence="4" key="4">
    <citation type="submission" date="2024-05" db="EMBL/GenBank/DDBJ databases">
        <title>Identification of Pectobacterium versatile causing blackleg of potato from New York State with a whole genome sequencing approach.</title>
        <authorList>
            <person name="Ma X."/>
            <person name="Swingle B."/>
        </authorList>
    </citation>
    <scope>NUCLEOTIDE SEQUENCE</scope>
    <source>
        <strain evidence="4">NY1588A</strain>
    </source>
</reference>
<dbReference type="Gene3D" id="3.55.50.30">
    <property type="match status" value="1"/>
</dbReference>
<keyword evidence="1" id="KW-0812">Transmembrane</keyword>
<dbReference type="eggNOG" id="COG3712">
    <property type="taxonomic scope" value="Bacteria"/>
</dbReference>
<dbReference type="PANTHER" id="PTHR30273">
    <property type="entry name" value="PERIPLASMIC SIGNAL SENSOR AND SIGMA FACTOR ACTIVATOR FECR-RELATED"/>
    <property type="match status" value="1"/>
</dbReference>
<dbReference type="Gene3D" id="2.60.120.1440">
    <property type="match status" value="1"/>
</dbReference>
<sequence>MKRNADFEQIQQQAAEWILRFSEVEQDSDDAILLHKEWQQWCLIDARHPVVYHQMQQLWASATITPASTSPKPRSSRYVALAIFIAGGWLLSQLPYAYWLADQRTVAGEVRRIVLDDGSELVLNSNSAVNIAFTSQKRTVTLLRGEVYAHVAKDPRSRPFVIDSAQATAQALGTRYSVRDAGEDTLVSVDESRVRITANKNPDIHLDLGAGQQVGLDQHHITRPVSASTEAGWIHNQLIFENAPFIQVIDELSRHYPGLIYLDPRQRQELERLRFTGVLPLNNSQQALELLQHSLPISVRQSFGYISWISENKKR</sequence>
<evidence type="ECO:0000313" key="5">
    <source>
        <dbReference type="Proteomes" id="UP000008044"/>
    </source>
</evidence>
<feature type="domain" description="FecR protein" evidence="2">
    <location>
        <begin position="104"/>
        <end position="195"/>
    </location>
</feature>
<dbReference type="RefSeq" id="WP_014698821.1">
    <property type="nucleotide sequence ID" value="NC_017845.1"/>
</dbReference>
<dbReference type="STRING" id="1905730.W5S_0888"/>
<keyword evidence="1" id="KW-0472">Membrane</keyword>
<dbReference type="InterPro" id="IPR012373">
    <property type="entry name" value="Ferrdict_sens_TM"/>
</dbReference>
<reference evidence="6" key="3">
    <citation type="submission" date="2023-07" db="EMBL/GenBank/DDBJ databases">
        <title>Identification of Pectobacterium versatile causing blackleg of potato from New York State with a whole genome sequencing approach.</title>
        <authorList>
            <person name="Ma X."/>
            <person name="Swingle B."/>
        </authorList>
    </citation>
    <scope>NUCLEOTIDE SEQUENCE [LARGE SCALE GENOMIC DNA]</scope>
    <source>
        <strain evidence="6">NY1588A</strain>
    </source>
</reference>
<dbReference type="PIRSF" id="PIRSF018266">
    <property type="entry name" value="FecR"/>
    <property type="match status" value="1"/>
</dbReference>
<keyword evidence="1" id="KW-1133">Transmembrane helix</keyword>
<keyword evidence="6" id="KW-1185">Reference proteome</keyword>
<dbReference type="EMBL" id="WABS01000006">
    <property type="protein sequence ID" value="MBI0553772.1"/>
    <property type="molecule type" value="Genomic_DNA"/>
</dbReference>
<dbReference type="InterPro" id="IPR006860">
    <property type="entry name" value="FecR"/>
</dbReference>
<evidence type="ECO:0000313" key="6">
    <source>
        <dbReference type="Proteomes" id="UP001194579"/>
    </source>
</evidence>
<gene>
    <name evidence="3" type="ordered locus">W5S_0888</name>
    <name evidence="4" type="ORF">F6Q06_04590</name>
</gene>
<evidence type="ECO:0000313" key="4">
    <source>
        <dbReference type="EMBL" id="MBI0553772.1"/>
    </source>
</evidence>
<dbReference type="GO" id="GO:0016989">
    <property type="term" value="F:sigma factor antagonist activity"/>
    <property type="evidence" value="ECO:0007669"/>
    <property type="project" value="TreeGrafter"/>
</dbReference>
<dbReference type="KEGG" id="pec:W5S_0888"/>
<reference evidence="3" key="2">
    <citation type="submission" date="2012-03" db="EMBL/GenBank/DDBJ databases">
        <authorList>
            <person name="Koskinen P."/>
            <person name="Laine P."/>
            <person name="Niemi O."/>
            <person name="Nykyri J."/>
            <person name="Harjunpaa H."/>
            <person name="Auvinen P."/>
            <person name="Paulin L."/>
            <person name="Pirhonen M."/>
            <person name="Palva T."/>
            <person name="Holm L."/>
        </authorList>
    </citation>
    <scope>NUCLEOTIDE SEQUENCE</scope>
    <source>
        <strain evidence="3">SCC3193</strain>
    </source>
</reference>
<dbReference type="AlphaFoldDB" id="A0A0H3HYT6"/>
<reference evidence="3 5" key="1">
    <citation type="journal article" date="2012" name="J. Bacteriol.">
        <title>Genome sequence of Pectobacterium sp. strain SCC3193.</title>
        <authorList>
            <person name="Koskinen J.P."/>
            <person name="Laine P."/>
            <person name="Niemi O."/>
            <person name="Nykyri J."/>
            <person name="Harjunpaa H."/>
            <person name="Auvinen P."/>
            <person name="Paulin L."/>
            <person name="Pirhonen M."/>
            <person name="Palva T."/>
            <person name="Holm L."/>
        </authorList>
    </citation>
    <scope>NUCLEOTIDE SEQUENCE [LARGE SCALE GENOMIC DNA]</scope>
    <source>
        <strain evidence="3 5">SCC3193</strain>
    </source>
</reference>
<dbReference type="Proteomes" id="UP001194579">
    <property type="component" value="Unassembled WGS sequence"/>
</dbReference>
<dbReference type="EMBL" id="CP003415">
    <property type="protein sequence ID" value="AFI89006.1"/>
    <property type="molecule type" value="Genomic_DNA"/>
</dbReference>
<evidence type="ECO:0000259" key="2">
    <source>
        <dbReference type="Pfam" id="PF04773"/>
    </source>
</evidence>
<dbReference type="PANTHER" id="PTHR30273:SF2">
    <property type="entry name" value="PROTEIN FECR"/>
    <property type="match status" value="1"/>
</dbReference>
<protein>
    <submittedName>
        <fullName evidence="3">Anti-FecI sigma factor, FecR</fullName>
    </submittedName>
    <submittedName>
        <fullName evidence="4">DUF4974 domain-containing protein</fullName>
    </submittedName>
</protein>
<proteinExistence type="predicted"/>
<dbReference type="Pfam" id="PF04773">
    <property type="entry name" value="FecR"/>
    <property type="match status" value="1"/>
</dbReference>
<dbReference type="HOGENOM" id="CLU_050192_0_0_6"/>
<organism evidence="3 5">
    <name type="scientific">Pectobacterium parmentieri</name>
    <dbReference type="NCBI Taxonomy" id="1905730"/>
    <lineage>
        <taxon>Bacteria</taxon>
        <taxon>Pseudomonadati</taxon>
        <taxon>Pseudomonadota</taxon>
        <taxon>Gammaproteobacteria</taxon>
        <taxon>Enterobacterales</taxon>
        <taxon>Pectobacteriaceae</taxon>
        <taxon>Pectobacterium</taxon>
    </lineage>
</organism>